<proteinExistence type="predicted"/>
<dbReference type="InterPro" id="IPR043136">
    <property type="entry name" value="B30.2/SPRY_sf"/>
</dbReference>
<dbReference type="SMART" id="SM00449">
    <property type="entry name" value="SPRY"/>
    <property type="match status" value="1"/>
</dbReference>
<keyword evidence="3" id="KW-0862">Zinc</keyword>
<dbReference type="CDD" id="cd16594">
    <property type="entry name" value="RING-HC_TRIM7-like_C-IV"/>
    <property type="match status" value="1"/>
</dbReference>
<keyword evidence="2 4" id="KW-0863">Zinc-finger</keyword>
<evidence type="ECO:0000256" key="2">
    <source>
        <dbReference type="ARBA" id="ARBA00022771"/>
    </source>
</evidence>
<dbReference type="SMART" id="SM00589">
    <property type="entry name" value="PRY"/>
    <property type="match status" value="1"/>
</dbReference>
<dbReference type="InterPro" id="IPR013320">
    <property type="entry name" value="ConA-like_dom_sf"/>
</dbReference>
<dbReference type="InterPro" id="IPR000315">
    <property type="entry name" value="Znf_B-box"/>
</dbReference>
<dbReference type="InterPro" id="IPR050143">
    <property type="entry name" value="TRIM/RBCC"/>
</dbReference>
<dbReference type="Pfam" id="PF13765">
    <property type="entry name" value="PRY"/>
    <property type="match status" value="1"/>
</dbReference>
<dbReference type="InterPro" id="IPR003879">
    <property type="entry name" value="Butyrophylin_SPRY"/>
</dbReference>
<dbReference type="PRINTS" id="PR01407">
    <property type="entry name" value="BUTYPHLNCDUF"/>
</dbReference>
<evidence type="ECO:0000256" key="4">
    <source>
        <dbReference type="PROSITE-ProRule" id="PRU00024"/>
    </source>
</evidence>
<dbReference type="Pfam" id="PF00643">
    <property type="entry name" value="zf-B_box"/>
    <property type="match status" value="1"/>
</dbReference>
<dbReference type="PANTHER" id="PTHR24103">
    <property type="entry name" value="E3 UBIQUITIN-PROTEIN LIGASE TRIM"/>
    <property type="match status" value="1"/>
</dbReference>
<dbReference type="FunFam" id="2.60.120.920:FF:000004">
    <property type="entry name" value="Butyrophilin subfamily 1 member A1"/>
    <property type="match status" value="1"/>
</dbReference>
<dbReference type="SUPFAM" id="SSF57845">
    <property type="entry name" value="B-box zinc-binding domain"/>
    <property type="match status" value="1"/>
</dbReference>
<keyword evidence="1" id="KW-0479">Metal-binding</keyword>
<dbReference type="Gene3D" id="3.30.160.60">
    <property type="entry name" value="Classic Zinc Finger"/>
    <property type="match status" value="1"/>
</dbReference>
<keyword evidence="5" id="KW-0175">Coiled coil</keyword>
<dbReference type="InterPro" id="IPR017907">
    <property type="entry name" value="Znf_RING_CS"/>
</dbReference>
<feature type="coiled-coil region" evidence="5">
    <location>
        <begin position="134"/>
        <end position="183"/>
    </location>
</feature>
<keyword evidence="10" id="KW-1185">Reference proteome</keyword>
<dbReference type="InterPro" id="IPR013083">
    <property type="entry name" value="Znf_RING/FYVE/PHD"/>
</dbReference>
<dbReference type="Gene3D" id="3.30.40.10">
    <property type="entry name" value="Zinc/RING finger domain, C3HC4 (zinc finger)"/>
    <property type="match status" value="1"/>
</dbReference>
<dbReference type="Pfam" id="PF15227">
    <property type="entry name" value="zf-C3HC4_4"/>
    <property type="match status" value="1"/>
</dbReference>
<dbReference type="Ensembl" id="ENSCPBT00000014838.1">
    <property type="protein sequence ID" value="ENSCPBP00000012462.1"/>
    <property type="gene ID" value="ENSCPBG00000009394.1"/>
</dbReference>
<dbReference type="Pfam" id="PF00622">
    <property type="entry name" value="SPRY"/>
    <property type="match status" value="1"/>
</dbReference>
<dbReference type="AlphaFoldDB" id="A0A8C3FUU5"/>
<evidence type="ECO:0000313" key="9">
    <source>
        <dbReference type="Ensembl" id="ENSCPBP00000012462.1"/>
    </source>
</evidence>
<accession>A0A8C3FUU5</accession>
<dbReference type="SUPFAM" id="SSF49899">
    <property type="entry name" value="Concanavalin A-like lectins/glucanases"/>
    <property type="match status" value="1"/>
</dbReference>
<dbReference type="CDD" id="cd12888">
    <property type="entry name" value="SPRY_PRY_TRIM7_like"/>
    <property type="match status" value="1"/>
</dbReference>
<feature type="domain" description="B30.2/SPRY" evidence="8">
    <location>
        <begin position="220"/>
        <end position="407"/>
    </location>
</feature>
<dbReference type="PROSITE" id="PS50089">
    <property type="entry name" value="ZF_RING_2"/>
    <property type="match status" value="1"/>
</dbReference>
<evidence type="ECO:0000313" key="10">
    <source>
        <dbReference type="Proteomes" id="UP000694380"/>
    </source>
</evidence>
<dbReference type="InterPro" id="IPR001841">
    <property type="entry name" value="Znf_RING"/>
</dbReference>
<evidence type="ECO:0008006" key="11">
    <source>
        <dbReference type="Google" id="ProtNLM"/>
    </source>
</evidence>
<dbReference type="GeneTree" id="ENSGT01030000234669"/>
<dbReference type="OMA" id="IWAVEEC"/>
<dbReference type="SMART" id="SM00184">
    <property type="entry name" value="RING"/>
    <property type="match status" value="1"/>
</dbReference>
<dbReference type="GO" id="GO:0008270">
    <property type="term" value="F:zinc ion binding"/>
    <property type="evidence" value="ECO:0007669"/>
    <property type="project" value="UniProtKB-KW"/>
</dbReference>
<reference evidence="9" key="1">
    <citation type="submission" date="2025-08" db="UniProtKB">
        <authorList>
            <consortium name="Ensembl"/>
        </authorList>
    </citation>
    <scope>IDENTIFICATION</scope>
</reference>
<dbReference type="SUPFAM" id="SSF57850">
    <property type="entry name" value="RING/U-box"/>
    <property type="match status" value="1"/>
</dbReference>
<evidence type="ECO:0000259" key="6">
    <source>
        <dbReference type="PROSITE" id="PS50089"/>
    </source>
</evidence>
<dbReference type="Proteomes" id="UP000694380">
    <property type="component" value="Unplaced"/>
</dbReference>
<dbReference type="SMART" id="SM00336">
    <property type="entry name" value="BBOX"/>
    <property type="match status" value="1"/>
</dbReference>
<feature type="domain" description="RING-type" evidence="6">
    <location>
        <begin position="16"/>
        <end position="57"/>
    </location>
</feature>
<evidence type="ECO:0000259" key="8">
    <source>
        <dbReference type="PROSITE" id="PS50188"/>
    </source>
</evidence>
<dbReference type="InterPro" id="IPR003877">
    <property type="entry name" value="SPRY_dom"/>
</dbReference>
<dbReference type="PROSITE" id="PS00518">
    <property type="entry name" value="ZF_RING_1"/>
    <property type="match status" value="1"/>
</dbReference>
<evidence type="ECO:0000259" key="7">
    <source>
        <dbReference type="PROSITE" id="PS50119"/>
    </source>
</evidence>
<evidence type="ECO:0000256" key="3">
    <source>
        <dbReference type="ARBA" id="ARBA00022833"/>
    </source>
</evidence>
<evidence type="ECO:0000256" key="1">
    <source>
        <dbReference type="ARBA" id="ARBA00022723"/>
    </source>
</evidence>
<dbReference type="PROSITE" id="PS50119">
    <property type="entry name" value="ZF_BBOX"/>
    <property type="match status" value="1"/>
</dbReference>
<evidence type="ECO:0000256" key="5">
    <source>
        <dbReference type="SAM" id="Coils"/>
    </source>
</evidence>
<organism evidence="9 10">
    <name type="scientific">Chrysemys picta bellii</name>
    <name type="common">Western painted turtle</name>
    <name type="synonym">Emys bellii</name>
    <dbReference type="NCBI Taxonomy" id="8478"/>
    <lineage>
        <taxon>Eukaryota</taxon>
        <taxon>Metazoa</taxon>
        <taxon>Chordata</taxon>
        <taxon>Craniata</taxon>
        <taxon>Vertebrata</taxon>
        <taxon>Euteleostomi</taxon>
        <taxon>Archelosauria</taxon>
        <taxon>Testudinata</taxon>
        <taxon>Testudines</taxon>
        <taxon>Cryptodira</taxon>
        <taxon>Durocryptodira</taxon>
        <taxon>Testudinoidea</taxon>
        <taxon>Emydidae</taxon>
        <taxon>Chrysemys</taxon>
    </lineage>
</organism>
<name>A0A8C3FUU5_CHRPI</name>
<dbReference type="InterPro" id="IPR006574">
    <property type="entry name" value="PRY"/>
</dbReference>
<dbReference type="PROSITE" id="PS50188">
    <property type="entry name" value="B302_SPRY"/>
    <property type="match status" value="1"/>
</dbReference>
<protein>
    <recommendedName>
        <fullName evidence="11">Zinc finger protein RFP-like</fullName>
    </recommendedName>
</protein>
<feature type="domain" description="B box-type" evidence="7">
    <location>
        <begin position="69"/>
        <end position="110"/>
    </location>
</feature>
<sequence>MAAENPVESLQDEASCPICLEYFQDPVITDCGHNFCRACISLCWEGPETEVSCPQCRETAHFQAGTGSGGESVCDEHQEPLKLFCEEDQTPICVVCDRSRTHRAHTVVPIEEAAQEYKTQNKRQKVVSEFQQLRQFLEEEERLLLAQLEKLEKEIVKIQNDNVTKMSEEISRLSDLISELEEKCQKPASEFLQKYNTMKFSLSRCEKGKFLQPVEISPELEKRLRLSSAPNALTLFPVNVTLDPDTAHPRLILSEDRKSVRWGDTCQLLTTNPERFDSWACVLGSEGFISGRHCWKVEVGDRGFWAVGVARESVRREGEVSFNPEVGIWAVQWLGLFQALTSPATALPFSQVPRRIQICLDCEWGQVTFFDADNKVPIFTFPPASVPGERIYPWLWVGAGSQLRLCP</sequence>
<dbReference type="InterPro" id="IPR001870">
    <property type="entry name" value="B30.2/SPRY"/>
</dbReference>
<reference evidence="9" key="2">
    <citation type="submission" date="2025-09" db="UniProtKB">
        <authorList>
            <consortium name="Ensembl"/>
        </authorList>
    </citation>
    <scope>IDENTIFICATION</scope>
</reference>
<dbReference type="CDD" id="cd19762">
    <property type="entry name" value="Bbox2_TRIM7-like"/>
    <property type="match status" value="1"/>
</dbReference>
<dbReference type="Gene3D" id="2.60.120.920">
    <property type="match status" value="1"/>
</dbReference>